<dbReference type="SUPFAM" id="SSF48452">
    <property type="entry name" value="TPR-like"/>
    <property type="match status" value="1"/>
</dbReference>
<dbReference type="EMBL" id="JAEVLS010000003">
    <property type="protein sequence ID" value="MBM0106340.1"/>
    <property type="molecule type" value="Genomic_DNA"/>
</dbReference>
<evidence type="ECO:0000256" key="1">
    <source>
        <dbReference type="ARBA" id="ARBA00022679"/>
    </source>
</evidence>
<dbReference type="Pfam" id="PF13469">
    <property type="entry name" value="Sulfotransfer_3"/>
    <property type="match status" value="1"/>
</dbReference>
<reference evidence="2 3" key="1">
    <citation type="journal article" date="2021" name="Int. J. Syst. Evol. Microbiol.">
        <title>Steroidobacter gossypii sp. nov., isolated from soil of cotton cropping field.</title>
        <authorList>
            <person name="Huang R."/>
            <person name="Yang S."/>
            <person name="Zhen C."/>
            <person name="Liu W."/>
        </authorList>
    </citation>
    <scope>NUCLEOTIDE SEQUENCE [LARGE SCALE GENOMIC DNA]</scope>
    <source>
        <strain evidence="2 3">S1-65</strain>
    </source>
</reference>
<dbReference type="Gene3D" id="1.25.40.10">
    <property type="entry name" value="Tetratricopeptide repeat domain"/>
    <property type="match status" value="1"/>
</dbReference>
<dbReference type="Proteomes" id="UP000661077">
    <property type="component" value="Unassembled WGS sequence"/>
</dbReference>
<dbReference type="SUPFAM" id="SSF52540">
    <property type="entry name" value="P-loop containing nucleoside triphosphate hydrolases"/>
    <property type="match status" value="1"/>
</dbReference>
<name>A0ABS1WZD6_9GAMM</name>
<organism evidence="2 3">
    <name type="scientific">Steroidobacter gossypii</name>
    <dbReference type="NCBI Taxonomy" id="2805490"/>
    <lineage>
        <taxon>Bacteria</taxon>
        <taxon>Pseudomonadati</taxon>
        <taxon>Pseudomonadota</taxon>
        <taxon>Gammaproteobacteria</taxon>
        <taxon>Steroidobacterales</taxon>
        <taxon>Steroidobacteraceae</taxon>
        <taxon>Steroidobacter</taxon>
    </lineage>
</organism>
<dbReference type="RefSeq" id="WP_203168446.1">
    <property type="nucleotide sequence ID" value="NZ_JAEVLS010000003.1"/>
</dbReference>
<sequence>MSDALNSSLQRAREALACRDLPGAYLAAQSALRANPRDAQTHALLGVVLSELNDLSSGEWHLRRALELDTAHAAWLTNLAINLIRQGRAEEAGPCFERADALAPGNLQVLAQWSKLHEMQGDLRRAHELLDRAAAVSSARDVELLRVSYLIRDGEHQQALSLLERAPDLNGSAQLERGRLYDRLGRHGEAWHDWIEGKSKLARQAGSIEYQAQLVQTFVARMKQFFVRANLELLPRATVRWDTAQPVFIIGLPRSGTTLVEQVLACHSAVQAGGELTFVGEWSQFLQRICPDAAPFPENLARMWSADYRHAVTLLRDYYLSRAESRGLLRPGAVFFTDKMPFNEMWLPLMCLAFPNARIVRVVRHPLDVCVSMLSHELTHGFNCGYRIETIAQHLCAMFDLAQHYRRELDCEEFTLRYEDLVRQPEQQVRQLLQYLELPFEPACLSFHEKRRYAATPSYAQVTEALHERSVFRHRHYLEQLAPYMAQLTPWLTALGYAPEPDNS</sequence>
<evidence type="ECO:0000313" key="2">
    <source>
        <dbReference type="EMBL" id="MBM0106340.1"/>
    </source>
</evidence>
<protein>
    <submittedName>
        <fullName evidence="2">Sulfotransferase</fullName>
    </submittedName>
</protein>
<comment type="caution">
    <text evidence="2">The sequence shown here is derived from an EMBL/GenBank/DDBJ whole genome shotgun (WGS) entry which is preliminary data.</text>
</comment>
<proteinExistence type="predicted"/>
<gene>
    <name evidence="2" type="ORF">JM946_16520</name>
</gene>
<dbReference type="InterPro" id="IPR026634">
    <property type="entry name" value="TPST-like"/>
</dbReference>
<keyword evidence="3" id="KW-1185">Reference proteome</keyword>
<dbReference type="InterPro" id="IPR027417">
    <property type="entry name" value="P-loop_NTPase"/>
</dbReference>
<dbReference type="InterPro" id="IPR011990">
    <property type="entry name" value="TPR-like_helical_dom_sf"/>
</dbReference>
<dbReference type="PANTHER" id="PTHR12788">
    <property type="entry name" value="PROTEIN-TYROSINE SULFOTRANSFERASE 2"/>
    <property type="match status" value="1"/>
</dbReference>
<dbReference type="PANTHER" id="PTHR12788:SF10">
    <property type="entry name" value="PROTEIN-TYROSINE SULFOTRANSFERASE"/>
    <property type="match status" value="1"/>
</dbReference>
<keyword evidence="1" id="KW-0808">Transferase</keyword>
<evidence type="ECO:0000313" key="3">
    <source>
        <dbReference type="Proteomes" id="UP000661077"/>
    </source>
</evidence>
<accession>A0ABS1WZD6</accession>
<dbReference type="Gene3D" id="3.40.50.300">
    <property type="entry name" value="P-loop containing nucleotide triphosphate hydrolases"/>
    <property type="match status" value="1"/>
</dbReference>